<keyword evidence="3" id="KW-1185">Reference proteome</keyword>
<dbReference type="AlphaFoldDB" id="A0AAW6TYQ3"/>
<dbReference type="PANTHER" id="PTHR30093">
    <property type="entry name" value="GENERAL SECRETION PATHWAY PROTEIN G"/>
    <property type="match status" value="1"/>
</dbReference>
<dbReference type="InterPro" id="IPR012902">
    <property type="entry name" value="N_methyl_site"/>
</dbReference>
<reference evidence="2" key="1">
    <citation type="submission" date="2023-05" db="EMBL/GenBank/DDBJ databases">
        <title>Anaerotaeda fermentans gen. nov., sp. nov., a novel anaerobic planctomycete of the new family within the order Sedimentisphaerales isolated from Taman Peninsula, Russia.</title>
        <authorList>
            <person name="Khomyakova M.A."/>
            <person name="Merkel A.Y."/>
            <person name="Slobodkin A.I."/>
        </authorList>
    </citation>
    <scope>NUCLEOTIDE SEQUENCE</scope>
    <source>
        <strain evidence="2">M17dextr</strain>
    </source>
</reference>
<dbReference type="Gene3D" id="3.30.700.10">
    <property type="entry name" value="Glycoprotein, Type 4 Pilin"/>
    <property type="match status" value="1"/>
</dbReference>
<dbReference type="PANTHER" id="PTHR30093:SF2">
    <property type="entry name" value="TYPE II SECRETION SYSTEM PROTEIN H"/>
    <property type="match status" value="1"/>
</dbReference>
<dbReference type="Pfam" id="PF07963">
    <property type="entry name" value="N_methyl"/>
    <property type="match status" value="1"/>
</dbReference>
<evidence type="ECO:0000313" key="2">
    <source>
        <dbReference type="EMBL" id="MDI6449006.1"/>
    </source>
</evidence>
<dbReference type="Proteomes" id="UP001431776">
    <property type="component" value="Unassembled WGS sequence"/>
</dbReference>
<keyword evidence="1" id="KW-0812">Transmembrane</keyword>
<protein>
    <submittedName>
        <fullName evidence="2">Type II secretion system protein</fullName>
    </submittedName>
</protein>
<comment type="caution">
    <text evidence="2">The sequence shown here is derived from an EMBL/GenBank/DDBJ whole genome shotgun (WGS) entry which is preliminary data.</text>
</comment>
<keyword evidence="1" id="KW-1133">Transmembrane helix</keyword>
<evidence type="ECO:0000256" key="1">
    <source>
        <dbReference type="SAM" id="Phobius"/>
    </source>
</evidence>
<gene>
    <name evidence="2" type="ORF">QJ522_08125</name>
</gene>
<dbReference type="EMBL" id="JASCXX010000008">
    <property type="protein sequence ID" value="MDI6449006.1"/>
    <property type="molecule type" value="Genomic_DNA"/>
</dbReference>
<keyword evidence="1" id="KW-0472">Membrane</keyword>
<dbReference type="InterPro" id="IPR045584">
    <property type="entry name" value="Pilin-like"/>
</dbReference>
<dbReference type="SUPFAM" id="SSF54523">
    <property type="entry name" value="Pili subunits"/>
    <property type="match status" value="1"/>
</dbReference>
<name>A0AAW6TYQ3_9BACT</name>
<dbReference type="RefSeq" id="WP_349244415.1">
    <property type="nucleotide sequence ID" value="NZ_JASCXX010000008.1"/>
</dbReference>
<sequence length="315" mass="35191">MATNPTKRRAAPGIINHQSSIINPNAFTLIELLVVIAVIALLMALLVPALRAAREQAHRAVCLSNLRQLTLAWLTYANENDGWLVNGLTSTGGGRDGSTTGWLGRAFLETDRQAIIEHPHKGKLWPYINDVDFYRCPNGEARHMATYAIVSAANGFLVEGMVVRDRTPGSTRTWTYPGRRVGGTVLYLLRFDEITHPGPGDRAVFIDQGWLAIGDYRVLYLAGAWSGVSPAPLHHASGTTLSFADGHAEYWRWKGRETLKMQRKMLPYRDLFKPYLVDPDETIADYEPQTEDGLYDLQRVQRATWGRLGYGQESP</sequence>
<organism evidence="2 3">
    <name type="scientific">Anaerobaca lacustris</name>
    <dbReference type="NCBI Taxonomy" id="3044600"/>
    <lineage>
        <taxon>Bacteria</taxon>
        <taxon>Pseudomonadati</taxon>
        <taxon>Planctomycetota</taxon>
        <taxon>Phycisphaerae</taxon>
        <taxon>Sedimentisphaerales</taxon>
        <taxon>Anaerobacaceae</taxon>
        <taxon>Anaerobaca</taxon>
    </lineage>
</organism>
<accession>A0AAW6TYQ3</accession>
<feature type="transmembrane region" description="Helical" evidence="1">
    <location>
        <begin position="26"/>
        <end position="50"/>
    </location>
</feature>
<proteinExistence type="predicted"/>
<evidence type="ECO:0000313" key="3">
    <source>
        <dbReference type="Proteomes" id="UP001431776"/>
    </source>
</evidence>
<dbReference type="NCBIfam" id="TIGR02532">
    <property type="entry name" value="IV_pilin_GFxxxE"/>
    <property type="match status" value="1"/>
</dbReference>